<reference evidence="4 5" key="1">
    <citation type="submission" date="2019-03" db="EMBL/GenBank/DDBJ databases">
        <title>Draft genome sequences of novel Actinobacteria.</title>
        <authorList>
            <person name="Sahin N."/>
            <person name="Ay H."/>
            <person name="Saygin H."/>
        </authorList>
    </citation>
    <scope>NUCLEOTIDE SEQUENCE [LARGE SCALE GENOMIC DNA]</scope>
    <source>
        <strain evidence="4 5">DSM 45347</strain>
    </source>
</reference>
<name>A0A4R4P814_9ACTN</name>
<evidence type="ECO:0000259" key="2">
    <source>
        <dbReference type="Pfam" id="PF00501"/>
    </source>
</evidence>
<evidence type="ECO:0000313" key="4">
    <source>
        <dbReference type="EMBL" id="TDC18671.1"/>
    </source>
</evidence>
<dbReference type="EMBL" id="SMJW01000017">
    <property type="protein sequence ID" value="TDC18671.1"/>
    <property type="molecule type" value="Genomic_DNA"/>
</dbReference>
<dbReference type="Pfam" id="PF00501">
    <property type="entry name" value="AMP-binding"/>
    <property type="match status" value="1"/>
</dbReference>
<dbReference type="Proteomes" id="UP000295431">
    <property type="component" value="Unassembled WGS sequence"/>
</dbReference>
<proteinExistence type="predicted"/>
<dbReference type="OrthoDB" id="4363623at2"/>
<dbReference type="InterPro" id="IPR045851">
    <property type="entry name" value="AMP-bd_C_sf"/>
</dbReference>
<sequence length="547" mass="57216">MTAETATADTATAPAAPDTFNASEYLLQPAFRPDTAGRTALSGPGGDLGYGELADLAGHIAAGLESWGTRAEERVVLFMADGPLMAAAILGAMRLGAVPVPVSTMLTGAELAALLNDARARVLLVSGRFAVAAEAALAQAPGVRNVAVEAVEGGAAEGSAGLQVPPGVRVSPFDDLVRAGRERGGKLTEPYLTSDDSSALWLYTSGTTGKPKGAMHRHANIRHVVETYGRQVLGITPEDRCYSVAKLFFAYGIGNSLFFPLSAGATAILDPDRPTPASVAERLVEYRPTLFFAVPTFFAAILNADVPAEAFASVRLAVSAGEPLPAELCRRFTARYGVEIIDGIGSTECLHIFLSNRPGEVRPGTTGTAVPGYELRIVDADGADVPPGTPGSLLVKGESIATGYWCRTGTTRKVFQGEWLRTGDTYVRDEDGYYTCLGRTGDMLKAGGIWVSPAEVEGRLLEHPAVAMAAVVGLPDADGLDKPVAAVVLKEGAAAEPAELIGFCRAGLASFKRPREVLIVDGLPTTPTGKLRRFAVRELAATLLNTP</sequence>
<dbReference type="Pfam" id="PF13193">
    <property type="entry name" value="AMP-binding_C"/>
    <property type="match status" value="1"/>
</dbReference>
<evidence type="ECO:0000313" key="5">
    <source>
        <dbReference type="Proteomes" id="UP000295431"/>
    </source>
</evidence>
<dbReference type="GO" id="GO:0044550">
    <property type="term" value="P:secondary metabolite biosynthetic process"/>
    <property type="evidence" value="ECO:0007669"/>
    <property type="project" value="TreeGrafter"/>
</dbReference>
<comment type="caution">
    <text evidence="4">The sequence shown here is derived from an EMBL/GenBank/DDBJ whole genome shotgun (WGS) entry which is preliminary data.</text>
</comment>
<dbReference type="GO" id="GO:0016405">
    <property type="term" value="F:CoA-ligase activity"/>
    <property type="evidence" value="ECO:0007669"/>
    <property type="project" value="InterPro"/>
</dbReference>
<dbReference type="PANTHER" id="PTHR43352:SF1">
    <property type="entry name" value="ANTHRANILATE--COA LIGASE"/>
    <property type="match status" value="1"/>
</dbReference>
<dbReference type="GO" id="GO:0005524">
    <property type="term" value="F:ATP binding"/>
    <property type="evidence" value="ECO:0007669"/>
    <property type="project" value="InterPro"/>
</dbReference>
<dbReference type="AlphaFoldDB" id="A0A4R4P814"/>
<gene>
    <name evidence="4" type="ORF">E1284_05765</name>
</gene>
<accession>A0A4R4P814</accession>
<dbReference type="InterPro" id="IPR025110">
    <property type="entry name" value="AMP-bd_C"/>
</dbReference>
<dbReference type="GO" id="GO:0016878">
    <property type="term" value="F:acid-thiol ligase activity"/>
    <property type="evidence" value="ECO:0007669"/>
    <property type="project" value="TreeGrafter"/>
</dbReference>
<feature type="domain" description="AMP-binding enzyme C-terminal" evidence="3">
    <location>
        <begin position="455"/>
        <end position="530"/>
    </location>
</feature>
<evidence type="ECO:0000256" key="1">
    <source>
        <dbReference type="ARBA" id="ARBA00022598"/>
    </source>
</evidence>
<feature type="domain" description="AMP-dependent synthetase/ligase" evidence="2">
    <location>
        <begin position="35"/>
        <end position="405"/>
    </location>
</feature>
<dbReference type="Gene3D" id="3.40.50.980">
    <property type="match status" value="1"/>
</dbReference>
<dbReference type="SUPFAM" id="SSF56801">
    <property type="entry name" value="Acetyl-CoA synthetase-like"/>
    <property type="match status" value="1"/>
</dbReference>
<dbReference type="RefSeq" id="WP_131937844.1">
    <property type="nucleotide sequence ID" value="NZ_BAAAMX010000002.1"/>
</dbReference>
<evidence type="ECO:0000259" key="3">
    <source>
        <dbReference type="Pfam" id="PF13193"/>
    </source>
</evidence>
<dbReference type="NCBIfam" id="TIGR02262">
    <property type="entry name" value="benz_CoA_lig"/>
    <property type="match status" value="1"/>
</dbReference>
<dbReference type="InterPro" id="IPR000873">
    <property type="entry name" value="AMP-dep_synth/lig_dom"/>
</dbReference>
<dbReference type="Gene3D" id="2.30.38.10">
    <property type="entry name" value="Luciferase, Domain 3"/>
    <property type="match status" value="1"/>
</dbReference>
<keyword evidence="5" id="KW-1185">Reference proteome</keyword>
<keyword evidence="1 4" id="KW-0436">Ligase</keyword>
<dbReference type="InterPro" id="IPR011957">
    <property type="entry name" value="Benz_CoA_lig"/>
</dbReference>
<protein>
    <submittedName>
        <fullName evidence="4">Benzoate-CoA ligase family protein</fullName>
    </submittedName>
</protein>
<organism evidence="4 5">
    <name type="scientific">Actinomadura bangladeshensis</name>
    <dbReference type="NCBI Taxonomy" id="453573"/>
    <lineage>
        <taxon>Bacteria</taxon>
        <taxon>Bacillati</taxon>
        <taxon>Actinomycetota</taxon>
        <taxon>Actinomycetes</taxon>
        <taxon>Streptosporangiales</taxon>
        <taxon>Thermomonosporaceae</taxon>
        <taxon>Actinomadura</taxon>
    </lineage>
</organism>
<dbReference type="PANTHER" id="PTHR43352">
    <property type="entry name" value="ACETYL-COA SYNTHETASE"/>
    <property type="match status" value="1"/>
</dbReference>
<dbReference type="Gene3D" id="3.30.300.30">
    <property type="match status" value="1"/>
</dbReference>
<dbReference type="Gene3D" id="3.40.50.12820">
    <property type="match status" value="1"/>
</dbReference>